<gene>
    <name evidence="2" type="ORF">M407DRAFT_6855</name>
</gene>
<sequence length="180" mass="19578">MLSINALWHHARLTSRSEPAAQVPPPIEITAMVSITSLKSKAEARAIAKNRKPKVESSTFTILSTEPFDTFQAQLLTAIEGASCPKMLLFDAFKFEWSIPRIAATPTKYSTEAAHHAALEKLHSKKKAPYDLKFQVDEVGPPTQQTVALVPEHHGAGPSDSGPVGGSERNSNSPQAKKRK</sequence>
<organism evidence="2 3">
    <name type="scientific">Tulasnella calospora MUT 4182</name>
    <dbReference type="NCBI Taxonomy" id="1051891"/>
    <lineage>
        <taxon>Eukaryota</taxon>
        <taxon>Fungi</taxon>
        <taxon>Dikarya</taxon>
        <taxon>Basidiomycota</taxon>
        <taxon>Agaricomycotina</taxon>
        <taxon>Agaricomycetes</taxon>
        <taxon>Cantharellales</taxon>
        <taxon>Tulasnellaceae</taxon>
        <taxon>Tulasnella</taxon>
    </lineage>
</organism>
<evidence type="ECO:0000313" key="3">
    <source>
        <dbReference type="Proteomes" id="UP000054248"/>
    </source>
</evidence>
<evidence type="ECO:0000256" key="1">
    <source>
        <dbReference type="SAM" id="MobiDB-lite"/>
    </source>
</evidence>
<dbReference type="EMBL" id="KN822996">
    <property type="protein sequence ID" value="KIO28321.1"/>
    <property type="molecule type" value="Genomic_DNA"/>
</dbReference>
<protein>
    <submittedName>
        <fullName evidence="2">Uncharacterized protein</fullName>
    </submittedName>
</protein>
<feature type="compositionally biased region" description="Polar residues" evidence="1">
    <location>
        <begin position="168"/>
        <end position="180"/>
    </location>
</feature>
<accession>A0A0C3QLA1</accession>
<proteinExistence type="predicted"/>
<reference evidence="3" key="2">
    <citation type="submission" date="2015-01" db="EMBL/GenBank/DDBJ databases">
        <title>Evolutionary Origins and Diversification of the Mycorrhizal Mutualists.</title>
        <authorList>
            <consortium name="DOE Joint Genome Institute"/>
            <consortium name="Mycorrhizal Genomics Consortium"/>
            <person name="Kohler A."/>
            <person name="Kuo A."/>
            <person name="Nagy L.G."/>
            <person name="Floudas D."/>
            <person name="Copeland A."/>
            <person name="Barry K.W."/>
            <person name="Cichocki N."/>
            <person name="Veneault-Fourrey C."/>
            <person name="LaButti K."/>
            <person name="Lindquist E.A."/>
            <person name="Lipzen A."/>
            <person name="Lundell T."/>
            <person name="Morin E."/>
            <person name="Murat C."/>
            <person name="Riley R."/>
            <person name="Ohm R."/>
            <person name="Sun H."/>
            <person name="Tunlid A."/>
            <person name="Henrissat B."/>
            <person name="Grigoriev I.V."/>
            <person name="Hibbett D.S."/>
            <person name="Martin F."/>
        </authorList>
    </citation>
    <scope>NUCLEOTIDE SEQUENCE [LARGE SCALE GENOMIC DNA]</scope>
    <source>
        <strain evidence="3">MUT 4182</strain>
    </source>
</reference>
<name>A0A0C3QLA1_9AGAM</name>
<dbReference type="OrthoDB" id="3301317at2759"/>
<dbReference type="HOGENOM" id="CLU_1497299_0_0_1"/>
<reference evidence="2 3" key="1">
    <citation type="submission" date="2014-04" db="EMBL/GenBank/DDBJ databases">
        <authorList>
            <consortium name="DOE Joint Genome Institute"/>
            <person name="Kuo A."/>
            <person name="Girlanda M."/>
            <person name="Perotto S."/>
            <person name="Kohler A."/>
            <person name="Nagy L.G."/>
            <person name="Floudas D."/>
            <person name="Copeland A."/>
            <person name="Barry K.W."/>
            <person name="Cichocki N."/>
            <person name="Veneault-Fourrey C."/>
            <person name="LaButti K."/>
            <person name="Lindquist E.A."/>
            <person name="Lipzen A."/>
            <person name="Lundell T."/>
            <person name="Morin E."/>
            <person name="Murat C."/>
            <person name="Sun H."/>
            <person name="Tunlid A."/>
            <person name="Henrissat B."/>
            <person name="Grigoriev I.V."/>
            <person name="Hibbett D.S."/>
            <person name="Martin F."/>
            <person name="Nordberg H.P."/>
            <person name="Cantor M.N."/>
            <person name="Hua S.X."/>
        </authorList>
    </citation>
    <scope>NUCLEOTIDE SEQUENCE [LARGE SCALE GENOMIC DNA]</scope>
    <source>
        <strain evidence="2 3">MUT 4182</strain>
    </source>
</reference>
<keyword evidence="3" id="KW-1185">Reference proteome</keyword>
<evidence type="ECO:0000313" key="2">
    <source>
        <dbReference type="EMBL" id="KIO28321.1"/>
    </source>
</evidence>
<dbReference type="AlphaFoldDB" id="A0A0C3QLA1"/>
<feature type="region of interest" description="Disordered" evidence="1">
    <location>
        <begin position="135"/>
        <end position="180"/>
    </location>
</feature>
<dbReference type="Proteomes" id="UP000054248">
    <property type="component" value="Unassembled WGS sequence"/>
</dbReference>